<evidence type="ECO:0000313" key="1">
    <source>
        <dbReference type="EMBL" id="RDB03424.1"/>
    </source>
</evidence>
<dbReference type="OrthoDB" id="514320at2"/>
<dbReference type="RefSeq" id="WP_114463577.1">
    <property type="nucleotide sequence ID" value="NZ_QPIW01000027.1"/>
</dbReference>
<organism evidence="1 2">
    <name type="scientific">Runella aurantiaca</name>
    <dbReference type="NCBI Taxonomy" id="2282308"/>
    <lineage>
        <taxon>Bacteria</taxon>
        <taxon>Pseudomonadati</taxon>
        <taxon>Bacteroidota</taxon>
        <taxon>Cytophagia</taxon>
        <taxon>Cytophagales</taxon>
        <taxon>Spirosomataceae</taxon>
        <taxon>Runella</taxon>
    </lineage>
</organism>
<dbReference type="Proteomes" id="UP000253141">
    <property type="component" value="Unassembled WGS sequence"/>
</dbReference>
<reference evidence="1 2" key="1">
    <citation type="submission" date="2018-07" db="EMBL/GenBank/DDBJ databases">
        <title>Genome analysis of Runella aurantiaca.</title>
        <authorList>
            <person name="Yang X."/>
        </authorList>
    </citation>
    <scope>NUCLEOTIDE SEQUENCE [LARGE SCALE GENOMIC DNA]</scope>
    <source>
        <strain evidence="1 2">YX9</strain>
    </source>
</reference>
<gene>
    <name evidence="1" type="ORF">DVG78_24070</name>
</gene>
<name>A0A369I8E5_9BACT</name>
<dbReference type="EMBL" id="QPIW01000027">
    <property type="protein sequence ID" value="RDB03424.1"/>
    <property type="molecule type" value="Genomic_DNA"/>
</dbReference>
<dbReference type="AlphaFoldDB" id="A0A369I8E5"/>
<comment type="caution">
    <text evidence="1">The sequence shown here is derived from an EMBL/GenBank/DDBJ whole genome shotgun (WGS) entry which is preliminary data.</text>
</comment>
<proteinExistence type="predicted"/>
<keyword evidence="2" id="KW-1185">Reference proteome</keyword>
<evidence type="ECO:0000313" key="2">
    <source>
        <dbReference type="Proteomes" id="UP000253141"/>
    </source>
</evidence>
<dbReference type="InterPro" id="IPR013207">
    <property type="entry name" value="LGFP"/>
</dbReference>
<protein>
    <submittedName>
        <fullName evidence="1">Uncharacterized protein</fullName>
    </submittedName>
</protein>
<sequence>MKKISILLFALVVLLEGCKTEETTAVDPAADAQTAIEAKFKSIGWDKDGHAPFNGTGAVKTQAGKGYVQYYAFGGRKTAIYYYPDYGTFSMDTAEMAGYDNAGQDKFAFVVSDPKSCGTGCGYNDVIMTADNSEGINVGGNWVYGEIYKKYKAVNRWDGPLGVPVNSESNAQTAGSRFNNFAKTGSTVTGTIISNGQTGAQAVWGKTYTMWGRTNWDAGWLGLPKSSCDPNKADNQQTVDFQSGSIKTGPTCGAYFNKNNETVYQNGTRAANVSSIPCYNL</sequence>
<accession>A0A369I8E5</accession>
<dbReference type="Pfam" id="PF08310">
    <property type="entry name" value="LGFP"/>
    <property type="match status" value="1"/>
</dbReference>